<evidence type="ECO:0000256" key="1">
    <source>
        <dbReference type="ARBA" id="ARBA00004496"/>
    </source>
</evidence>
<dbReference type="HOGENOM" id="CLU_016365_0_0_1"/>
<reference evidence="8" key="3">
    <citation type="submission" date="2025-09" db="UniProtKB">
        <authorList>
            <consortium name="Ensembl"/>
        </authorList>
    </citation>
    <scope>IDENTIFICATION</scope>
</reference>
<dbReference type="Pfam" id="PF00536">
    <property type="entry name" value="SAM_1"/>
    <property type="match status" value="1"/>
</dbReference>
<dbReference type="InterPro" id="IPR001660">
    <property type="entry name" value="SAM"/>
</dbReference>
<evidence type="ECO:0000256" key="6">
    <source>
        <dbReference type="SAM" id="MobiDB-lite"/>
    </source>
</evidence>
<dbReference type="InterPro" id="IPR013761">
    <property type="entry name" value="SAM/pointed_sf"/>
</dbReference>
<dbReference type="Pfam" id="PF26034">
    <property type="entry name" value="PHAT_SMAUG"/>
    <property type="match status" value="1"/>
</dbReference>
<feature type="region of interest" description="Disordered" evidence="6">
    <location>
        <begin position="154"/>
        <end position="231"/>
    </location>
</feature>
<reference evidence="8" key="2">
    <citation type="submission" date="2025-08" db="UniProtKB">
        <authorList>
            <consortium name="Ensembl"/>
        </authorList>
    </citation>
    <scope>IDENTIFICATION</scope>
</reference>
<dbReference type="InterPro" id="IPR037093">
    <property type="entry name" value="PHAT_dom_sf"/>
</dbReference>
<dbReference type="AlphaFoldDB" id="H2ZCX7"/>
<feature type="compositionally biased region" description="Polar residues" evidence="6">
    <location>
        <begin position="172"/>
        <end position="195"/>
    </location>
</feature>
<keyword evidence="4" id="KW-0678">Repressor</keyword>
<keyword evidence="5" id="KW-0694">RNA-binding</keyword>
<dbReference type="Gene3D" id="1.10.150.50">
    <property type="entry name" value="Transcription Factor, Ets-1"/>
    <property type="match status" value="1"/>
</dbReference>
<evidence type="ECO:0000313" key="8">
    <source>
        <dbReference type="Ensembl" id="ENSCSAVP00000015443.1"/>
    </source>
</evidence>
<comment type="subcellular location">
    <subcellularLocation>
        <location evidence="1">Cytoplasm</location>
    </subcellularLocation>
</comment>
<evidence type="ECO:0000256" key="3">
    <source>
        <dbReference type="ARBA" id="ARBA00022490"/>
    </source>
</evidence>
<dbReference type="Pfam" id="PF25479">
    <property type="entry name" value="Vts1"/>
    <property type="match status" value="1"/>
</dbReference>
<dbReference type="GO" id="GO:0000289">
    <property type="term" value="P:nuclear-transcribed mRNA poly(A) tail shortening"/>
    <property type="evidence" value="ECO:0007669"/>
    <property type="project" value="TreeGrafter"/>
</dbReference>
<evidence type="ECO:0000313" key="9">
    <source>
        <dbReference type="Proteomes" id="UP000007875"/>
    </source>
</evidence>
<dbReference type="SUPFAM" id="SSF47769">
    <property type="entry name" value="SAM/Pointed domain"/>
    <property type="match status" value="1"/>
</dbReference>
<accession>H2ZCX7</accession>
<sequence length="356" mass="40143">MLFSDQVEVLATWFKNWNECEQTVALYSLLKRVKKCQAKFLARCLEHFLTECGELVRIEEEANSPEYVARLFNEPRQAEVINNLLVHLPLLRPGNEIAKNTYLEILPAVLAHSVERSDYLEESRQLLSYSLIHPAFDNKERNLLTSWMSGLNRIPAPEEKLPPNPGEIPPEITSNTNSLEMVQPSNGLSDWNHNSVWEESRSPTHSLEGYGNNSISPPSWQQDSLPTGGGLSASNSLDTSSQVGMPSNEVVADGMADVRSWLKTLRLHKYADLFSKMTYKTMMGLTPDQLDQQNVTKGARNKIILSIKKLHERFKQLQSLENEILGGGSLRSALLELKSVIQTPIKSFQSTRPQND</sequence>
<dbReference type="InParanoid" id="H2ZCX7"/>
<feature type="compositionally biased region" description="Polar residues" evidence="6">
    <location>
        <begin position="211"/>
        <end position="225"/>
    </location>
</feature>
<evidence type="ECO:0000256" key="4">
    <source>
        <dbReference type="ARBA" id="ARBA00022491"/>
    </source>
</evidence>
<dbReference type="GeneTree" id="ENSGT00940000169155"/>
<comment type="similarity">
    <text evidence="2">Belongs to the SMAUG family.</text>
</comment>
<reference evidence="9" key="1">
    <citation type="submission" date="2003-08" db="EMBL/GenBank/DDBJ databases">
        <authorList>
            <person name="Birren B."/>
            <person name="Nusbaum C."/>
            <person name="Abebe A."/>
            <person name="Abouelleil A."/>
            <person name="Adekoya E."/>
            <person name="Ait-zahra M."/>
            <person name="Allen N."/>
            <person name="Allen T."/>
            <person name="An P."/>
            <person name="Anderson M."/>
            <person name="Anderson S."/>
            <person name="Arachchi H."/>
            <person name="Armbruster J."/>
            <person name="Bachantsang P."/>
            <person name="Baldwin J."/>
            <person name="Barry A."/>
            <person name="Bayul T."/>
            <person name="Blitshsteyn B."/>
            <person name="Bloom T."/>
            <person name="Blye J."/>
            <person name="Boguslavskiy L."/>
            <person name="Borowsky M."/>
            <person name="Boukhgalter B."/>
            <person name="Brunache A."/>
            <person name="Butler J."/>
            <person name="Calixte N."/>
            <person name="Calvo S."/>
            <person name="Camarata J."/>
            <person name="Campo K."/>
            <person name="Chang J."/>
            <person name="Cheshatsang Y."/>
            <person name="Citroen M."/>
            <person name="Collymore A."/>
            <person name="Considine T."/>
            <person name="Cook A."/>
            <person name="Cooke P."/>
            <person name="Corum B."/>
            <person name="Cuomo C."/>
            <person name="David R."/>
            <person name="Dawoe T."/>
            <person name="Degray S."/>
            <person name="Dodge S."/>
            <person name="Dooley K."/>
            <person name="Dorje P."/>
            <person name="Dorjee K."/>
            <person name="Dorris L."/>
            <person name="Duffey N."/>
            <person name="Dupes A."/>
            <person name="Elkins T."/>
            <person name="Engels R."/>
            <person name="Erickson J."/>
            <person name="Farina A."/>
            <person name="Faro S."/>
            <person name="Ferreira P."/>
            <person name="Fischer H."/>
            <person name="Fitzgerald M."/>
            <person name="Foley K."/>
            <person name="Gage D."/>
            <person name="Galagan J."/>
            <person name="Gearin G."/>
            <person name="Gnerre S."/>
            <person name="Gnirke A."/>
            <person name="Goyette A."/>
            <person name="Graham J."/>
            <person name="Grandbois E."/>
            <person name="Gyaltsen K."/>
            <person name="Hafez N."/>
            <person name="Hagopian D."/>
            <person name="Hagos B."/>
            <person name="Hall J."/>
            <person name="Hatcher B."/>
            <person name="Heller A."/>
            <person name="Higgins H."/>
            <person name="Honan T."/>
            <person name="Horn A."/>
            <person name="Houde N."/>
            <person name="Hughes L."/>
            <person name="Hulme W."/>
            <person name="Husby E."/>
            <person name="Iliev I."/>
            <person name="Jaffe D."/>
            <person name="Jones C."/>
            <person name="Kamal M."/>
            <person name="Kamat A."/>
            <person name="Kamvysselis M."/>
            <person name="Karlsson E."/>
            <person name="Kells C."/>
            <person name="Kieu A."/>
            <person name="Kisner P."/>
            <person name="Kodira C."/>
            <person name="Kulbokas E."/>
            <person name="Labutti K."/>
            <person name="Lama D."/>
            <person name="Landers T."/>
            <person name="Leger J."/>
            <person name="Levine S."/>
            <person name="Lewis D."/>
            <person name="Lewis T."/>
            <person name="Lindblad-toh K."/>
            <person name="Liu X."/>
            <person name="Lokyitsang T."/>
            <person name="Lokyitsang Y."/>
            <person name="Lucien O."/>
            <person name="Lui A."/>
            <person name="Ma L.J."/>
            <person name="Mabbitt R."/>
            <person name="Macdonald J."/>
            <person name="Maclean C."/>
            <person name="Major J."/>
            <person name="Manning J."/>
            <person name="Marabella R."/>
            <person name="Maru K."/>
            <person name="Matthews C."/>
            <person name="Mauceli E."/>
            <person name="Mccarthy M."/>
            <person name="Mcdonough S."/>
            <person name="Mcghee T."/>
            <person name="Meldrim J."/>
            <person name="Meneus L."/>
            <person name="Mesirov J."/>
            <person name="Mihalev A."/>
            <person name="Mihova T."/>
            <person name="Mikkelsen T."/>
            <person name="Mlenga V."/>
            <person name="Moru K."/>
            <person name="Mozes J."/>
            <person name="Mulrain L."/>
            <person name="Munson G."/>
            <person name="Naylor J."/>
            <person name="Newes C."/>
            <person name="Nguyen C."/>
            <person name="Nguyen N."/>
            <person name="Nguyen T."/>
            <person name="Nicol R."/>
            <person name="Nielsen C."/>
            <person name="Nizzari M."/>
            <person name="Norbu C."/>
            <person name="Norbu N."/>
            <person name="O'donnell P."/>
            <person name="Okoawo O."/>
            <person name="O'leary S."/>
            <person name="Omotosho B."/>
            <person name="O'neill K."/>
            <person name="Osman S."/>
            <person name="Parker S."/>
            <person name="Perrin D."/>
            <person name="Phunkhang P."/>
            <person name="Piqani B."/>
            <person name="Purcell S."/>
            <person name="Rachupka T."/>
            <person name="Ramasamy U."/>
            <person name="Rameau R."/>
            <person name="Ray V."/>
            <person name="Raymond C."/>
            <person name="Retta R."/>
            <person name="Richardson S."/>
            <person name="Rise C."/>
            <person name="Rodriguez J."/>
            <person name="Rogers J."/>
            <person name="Rogov P."/>
            <person name="Rutman M."/>
            <person name="Schupbach R."/>
            <person name="Seaman C."/>
            <person name="Settipalli S."/>
            <person name="Sharpe T."/>
            <person name="Sheridan J."/>
            <person name="Sherpa N."/>
            <person name="Shi J."/>
            <person name="Smirnov S."/>
            <person name="Smith C."/>
            <person name="Sougnez C."/>
            <person name="Spencer B."/>
            <person name="Stalker J."/>
            <person name="Stange-thomann N."/>
            <person name="Stavropoulos S."/>
            <person name="Stetson K."/>
            <person name="Stone C."/>
            <person name="Stone S."/>
            <person name="Stubbs M."/>
            <person name="Talamas J."/>
            <person name="Tchuinga P."/>
            <person name="Tenzing P."/>
            <person name="Tesfaye S."/>
            <person name="Theodore J."/>
            <person name="Thoulutsang Y."/>
            <person name="Topham K."/>
            <person name="Towey S."/>
            <person name="Tsamla T."/>
            <person name="Tsomo N."/>
            <person name="Vallee D."/>
            <person name="Vassiliev H."/>
            <person name="Venkataraman V."/>
            <person name="Vinson J."/>
            <person name="Vo A."/>
            <person name="Wade C."/>
            <person name="Wang S."/>
            <person name="Wangchuk T."/>
            <person name="Wangdi T."/>
            <person name="Whittaker C."/>
            <person name="Wilkinson J."/>
            <person name="Wu Y."/>
            <person name="Wyman D."/>
            <person name="Yadav S."/>
            <person name="Yang S."/>
            <person name="Yang X."/>
            <person name="Yeager S."/>
            <person name="Yee E."/>
            <person name="Young G."/>
            <person name="Zainoun J."/>
            <person name="Zembeck L."/>
            <person name="Zimmer A."/>
            <person name="Zody M."/>
            <person name="Lander E."/>
        </authorList>
    </citation>
    <scope>NUCLEOTIDE SEQUENCE [LARGE SCALE GENOMIC DNA]</scope>
</reference>
<dbReference type="InterPro" id="IPR058599">
    <property type="entry name" value="PHAT_Smg/ZCCHC2-like"/>
</dbReference>
<keyword evidence="9" id="KW-1185">Reference proteome</keyword>
<dbReference type="OMA" id="NTICKIG"/>
<protein>
    <recommendedName>
        <fullName evidence="7">SAM domain-containing protein</fullName>
    </recommendedName>
</protein>
<dbReference type="GO" id="GO:0003729">
    <property type="term" value="F:mRNA binding"/>
    <property type="evidence" value="ECO:0007669"/>
    <property type="project" value="TreeGrafter"/>
</dbReference>
<dbReference type="FunFam" id="1.10.150.50:FF:000013">
    <property type="entry name" value="Protein Smaug homolog 1 isoform 2"/>
    <property type="match status" value="1"/>
</dbReference>
<dbReference type="STRING" id="51511.ENSCSAVP00000015443"/>
<proteinExistence type="inferred from homology"/>
<evidence type="ECO:0000256" key="2">
    <source>
        <dbReference type="ARBA" id="ARBA00008232"/>
    </source>
</evidence>
<dbReference type="PANTHER" id="PTHR12515:SF5">
    <property type="entry name" value="PROTEIN SMAUG"/>
    <property type="match status" value="1"/>
</dbReference>
<evidence type="ECO:0000259" key="7">
    <source>
        <dbReference type="SMART" id="SM00454"/>
    </source>
</evidence>
<dbReference type="SMART" id="SM00454">
    <property type="entry name" value="SAM"/>
    <property type="match status" value="1"/>
</dbReference>
<dbReference type="InterPro" id="IPR050897">
    <property type="entry name" value="SMAUG/VTS1_RNA-bind"/>
</dbReference>
<name>H2ZCX7_CIOSA</name>
<keyword evidence="3" id="KW-0963">Cytoplasm</keyword>
<dbReference type="Gene3D" id="1.25.40.170">
    <property type="entry name" value="Smaug, PHAT domain"/>
    <property type="match status" value="1"/>
</dbReference>
<dbReference type="Proteomes" id="UP000007875">
    <property type="component" value="Unassembled WGS sequence"/>
</dbReference>
<organism evidence="8 9">
    <name type="scientific">Ciona savignyi</name>
    <name type="common">Pacific transparent sea squirt</name>
    <dbReference type="NCBI Taxonomy" id="51511"/>
    <lineage>
        <taxon>Eukaryota</taxon>
        <taxon>Metazoa</taxon>
        <taxon>Chordata</taxon>
        <taxon>Tunicata</taxon>
        <taxon>Ascidiacea</taxon>
        <taxon>Phlebobranchia</taxon>
        <taxon>Cionidae</taxon>
        <taxon>Ciona</taxon>
    </lineage>
</organism>
<dbReference type="Ensembl" id="ENSCSAVT00000015621.1">
    <property type="protein sequence ID" value="ENSCSAVP00000015443.1"/>
    <property type="gene ID" value="ENSCSAVG00000009063.1"/>
</dbReference>
<dbReference type="GO" id="GO:0030371">
    <property type="term" value="F:translation repressor activity"/>
    <property type="evidence" value="ECO:0007669"/>
    <property type="project" value="InterPro"/>
</dbReference>
<evidence type="ECO:0000256" key="5">
    <source>
        <dbReference type="ARBA" id="ARBA00022884"/>
    </source>
</evidence>
<dbReference type="FunCoup" id="H2ZCX7">
    <property type="interactions" value="19"/>
</dbReference>
<dbReference type="GO" id="GO:0000932">
    <property type="term" value="C:P-body"/>
    <property type="evidence" value="ECO:0007669"/>
    <property type="project" value="TreeGrafter"/>
</dbReference>
<feature type="domain" description="SAM" evidence="7">
    <location>
        <begin position="250"/>
        <end position="313"/>
    </location>
</feature>
<dbReference type="InterPro" id="IPR057327">
    <property type="entry name" value="Vts1_dom"/>
</dbReference>
<dbReference type="eggNOG" id="KOG3791">
    <property type="taxonomic scope" value="Eukaryota"/>
</dbReference>
<dbReference type="PANTHER" id="PTHR12515">
    <property type="entry name" value="STERILE ALPHA MOTIF DOMAIN CONTAINING PROTEIN 4-RELATED"/>
    <property type="match status" value="1"/>
</dbReference>